<evidence type="ECO:0000313" key="3">
    <source>
        <dbReference type="Proteomes" id="UP001385951"/>
    </source>
</evidence>
<sequence length="190" mass="21106">MEFILIGMSRVDDDSVLELHNDFQDILHELDVHYPSVSTYPSLPEIRRRAGLLVEITQSPLLDVDTPPGPDGERCSGDDQGDVAALTQGCSSSPRPSASSSSMYRSSSTCTVSSQDEMPYLLDFDVRNHRRKTESSLSPSMLPDHNDVHQARFCLSPGFPTRKSRGRRPKKRSSIPAAVKMAKVENKSRM</sequence>
<reference evidence="2 3" key="1">
    <citation type="submission" date="2022-09" db="EMBL/GenBank/DDBJ databases">
        <authorList>
            <person name="Palmer J.M."/>
        </authorList>
    </citation>
    <scope>NUCLEOTIDE SEQUENCE [LARGE SCALE GENOMIC DNA]</scope>
    <source>
        <strain evidence="2 3">DSM 7382</strain>
    </source>
</reference>
<protein>
    <submittedName>
        <fullName evidence="2">Uncharacterized protein</fullName>
    </submittedName>
</protein>
<gene>
    <name evidence="2" type="ORF">QCA50_001631</name>
</gene>
<evidence type="ECO:0000313" key="2">
    <source>
        <dbReference type="EMBL" id="KAK7694445.1"/>
    </source>
</evidence>
<feature type="region of interest" description="Disordered" evidence="1">
    <location>
        <begin position="156"/>
        <end position="190"/>
    </location>
</feature>
<feature type="region of interest" description="Disordered" evidence="1">
    <location>
        <begin position="60"/>
        <end position="110"/>
    </location>
</feature>
<dbReference type="EMBL" id="JASBNA010000002">
    <property type="protein sequence ID" value="KAK7694445.1"/>
    <property type="molecule type" value="Genomic_DNA"/>
</dbReference>
<name>A0AAW0GTN0_9APHY</name>
<dbReference type="Proteomes" id="UP001385951">
    <property type="component" value="Unassembled WGS sequence"/>
</dbReference>
<proteinExistence type="predicted"/>
<feature type="compositionally biased region" description="Low complexity" evidence="1">
    <location>
        <begin position="90"/>
        <end position="110"/>
    </location>
</feature>
<comment type="caution">
    <text evidence="2">The sequence shown here is derived from an EMBL/GenBank/DDBJ whole genome shotgun (WGS) entry which is preliminary data.</text>
</comment>
<dbReference type="AlphaFoldDB" id="A0AAW0GTN0"/>
<organism evidence="2 3">
    <name type="scientific">Cerrena zonata</name>
    <dbReference type="NCBI Taxonomy" id="2478898"/>
    <lineage>
        <taxon>Eukaryota</taxon>
        <taxon>Fungi</taxon>
        <taxon>Dikarya</taxon>
        <taxon>Basidiomycota</taxon>
        <taxon>Agaricomycotina</taxon>
        <taxon>Agaricomycetes</taxon>
        <taxon>Polyporales</taxon>
        <taxon>Cerrenaceae</taxon>
        <taxon>Cerrena</taxon>
    </lineage>
</organism>
<feature type="compositionally biased region" description="Basic residues" evidence="1">
    <location>
        <begin position="162"/>
        <end position="173"/>
    </location>
</feature>
<evidence type="ECO:0000256" key="1">
    <source>
        <dbReference type="SAM" id="MobiDB-lite"/>
    </source>
</evidence>
<keyword evidence="3" id="KW-1185">Reference proteome</keyword>
<accession>A0AAW0GTN0</accession>